<comment type="similarity">
    <text evidence="5">Belongs to the ARL2BP family.</text>
</comment>
<dbReference type="Pfam" id="PF11527">
    <property type="entry name" value="ARL2_Bind_BART"/>
    <property type="match status" value="1"/>
</dbReference>
<dbReference type="PANTHER" id="PTHR15487">
    <property type="entry name" value="ADP-RIBOSYLATION FACTOR-LIKE PROTEIN 2-BINDING PROTEIN"/>
    <property type="match status" value="1"/>
</dbReference>
<accession>A0A7S1QNV7</accession>
<keyword evidence="9" id="KW-0496">Mitochondrion</keyword>
<evidence type="ECO:0000256" key="6">
    <source>
        <dbReference type="ARBA" id="ARBA00014849"/>
    </source>
</evidence>
<evidence type="ECO:0000259" key="13">
    <source>
        <dbReference type="Pfam" id="PF11527"/>
    </source>
</evidence>
<dbReference type="EMBL" id="HBGF01043923">
    <property type="protein sequence ID" value="CAD9144279.1"/>
    <property type="molecule type" value="Transcribed_RNA"/>
</dbReference>
<dbReference type="Gene3D" id="1.20.1520.10">
    <property type="entry name" value="ADP-ribosylation factor-like 2-binding protein, domain"/>
    <property type="match status" value="1"/>
</dbReference>
<evidence type="ECO:0000256" key="2">
    <source>
        <dbReference type="ARBA" id="ARBA00004123"/>
    </source>
</evidence>
<evidence type="ECO:0000256" key="8">
    <source>
        <dbReference type="ARBA" id="ARBA00023069"/>
    </source>
</evidence>
<keyword evidence="12" id="KW-0966">Cell projection</keyword>
<reference evidence="14" key="1">
    <citation type="submission" date="2021-01" db="EMBL/GenBank/DDBJ databases">
        <authorList>
            <person name="Corre E."/>
            <person name="Pelletier E."/>
            <person name="Niang G."/>
            <person name="Scheremetjew M."/>
            <person name="Finn R."/>
            <person name="Kale V."/>
            <person name="Holt S."/>
            <person name="Cochrane G."/>
            <person name="Meng A."/>
            <person name="Brown T."/>
            <person name="Cohen L."/>
        </authorList>
    </citation>
    <scope>NUCLEOTIDE SEQUENCE</scope>
    <source>
        <strain evidence="14">CCAP 1951/1</strain>
    </source>
</reference>
<dbReference type="InterPro" id="IPR042541">
    <property type="entry name" value="BART_sf"/>
</dbReference>
<evidence type="ECO:0000256" key="5">
    <source>
        <dbReference type="ARBA" id="ARBA00009880"/>
    </source>
</evidence>
<dbReference type="GO" id="GO:0005634">
    <property type="term" value="C:nucleus"/>
    <property type="evidence" value="ECO:0007669"/>
    <property type="project" value="UniProtKB-SubCell"/>
</dbReference>
<feature type="domain" description="BART" evidence="13">
    <location>
        <begin position="54"/>
        <end position="159"/>
    </location>
</feature>
<evidence type="ECO:0000256" key="12">
    <source>
        <dbReference type="ARBA" id="ARBA00023273"/>
    </source>
</evidence>
<dbReference type="InterPro" id="IPR023379">
    <property type="entry name" value="BART_dom"/>
</dbReference>
<proteinExistence type="inferred from homology"/>
<dbReference type="AlphaFoldDB" id="A0A7S1QNV7"/>
<keyword evidence="7" id="KW-0963">Cytoplasm</keyword>
<evidence type="ECO:0000256" key="3">
    <source>
        <dbReference type="ARBA" id="ARBA00004300"/>
    </source>
</evidence>
<evidence type="ECO:0000313" key="14">
    <source>
        <dbReference type="EMBL" id="CAD9144279.1"/>
    </source>
</evidence>
<name>A0A7S1QNV7_NEODS</name>
<organism evidence="14">
    <name type="scientific">Neobodo designis</name>
    <name type="common">Flagellated protozoan</name>
    <name type="synonym">Bodo designis</name>
    <dbReference type="NCBI Taxonomy" id="312471"/>
    <lineage>
        <taxon>Eukaryota</taxon>
        <taxon>Discoba</taxon>
        <taxon>Euglenozoa</taxon>
        <taxon>Kinetoplastea</taxon>
        <taxon>Metakinetoplastina</taxon>
        <taxon>Neobodonida</taxon>
        <taxon>Neobodo</taxon>
    </lineage>
</organism>
<evidence type="ECO:0000256" key="1">
    <source>
        <dbReference type="ARBA" id="ARBA00004120"/>
    </source>
</evidence>
<protein>
    <recommendedName>
        <fullName evidence="6">ADP-ribosylation factor-like protein 2-binding protein</fullName>
    </recommendedName>
</protein>
<evidence type="ECO:0000256" key="9">
    <source>
        <dbReference type="ARBA" id="ARBA00023128"/>
    </source>
</evidence>
<evidence type="ECO:0000256" key="10">
    <source>
        <dbReference type="ARBA" id="ARBA00023212"/>
    </source>
</evidence>
<keyword evidence="8" id="KW-0969">Cilium</keyword>
<dbReference type="InterPro" id="IPR038849">
    <property type="entry name" value="ARL2BP"/>
</dbReference>
<keyword evidence="11" id="KW-0539">Nucleus</keyword>
<evidence type="ECO:0000256" key="11">
    <source>
        <dbReference type="ARBA" id="ARBA00023242"/>
    </source>
</evidence>
<evidence type="ECO:0000256" key="4">
    <source>
        <dbReference type="ARBA" id="ARBA00004569"/>
    </source>
</evidence>
<dbReference type="PANTHER" id="PTHR15487:SF4">
    <property type="entry name" value="ADP-RIBOSYLATION FACTOR-LIKE PROTEIN 2-BINDING PROTEIN"/>
    <property type="match status" value="1"/>
</dbReference>
<keyword evidence="10" id="KW-0206">Cytoskeleton</keyword>
<sequence>MAQQPPQQNGPVVMDALELLGLQGGGGDGDNDGLDDEGEEVFACDNTGTAADRDFDAVIGVIEDVMVSPAFRATLDAAVADCPPFASLNDHERYQCHKQFLSRIEAHVDEGVARAVPHLSTEEIARLVKEREAEVSDDVFDLVNGACLSYQQFAALWQERDKAAAEKDA</sequence>
<dbReference type="GO" id="GO:0005813">
    <property type="term" value="C:centrosome"/>
    <property type="evidence" value="ECO:0007669"/>
    <property type="project" value="UniProtKB-SubCell"/>
</dbReference>
<comment type="subcellular location">
    <subcellularLocation>
        <location evidence="1">Cytoplasm</location>
        <location evidence="1">Cytoskeleton</location>
        <location evidence="1">Cilium basal body</location>
    </subcellularLocation>
    <subcellularLocation>
        <location evidence="3">Cytoplasm</location>
        <location evidence="3">Cytoskeleton</location>
        <location evidence="3">Microtubule organizing center</location>
        <location evidence="3">Centrosome</location>
    </subcellularLocation>
    <subcellularLocation>
        <location evidence="4">Mitochondrion intermembrane space</location>
    </subcellularLocation>
    <subcellularLocation>
        <location evidence="2">Nucleus</location>
    </subcellularLocation>
</comment>
<dbReference type="GO" id="GO:0051457">
    <property type="term" value="P:maintenance of protein location in nucleus"/>
    <property type="evidence" value="ECO:0007669"/>
    <property type="project" value="TreeGrafter"/>
</dbReference>
<gene>
    <name evidence="14" type="ORF">NDES1114_LOCUS29365</name>
</gene>
<evidence type="ECO:0000256" key="7">
    <source>
        <dbReference type="ARBA" id="ARBA00022490"/>
    </source>
</evidence>
<dbReference type="GO" id="GO:0005758">
    <property type="term" value="C:mitochondrial intermembrane space"/>
    <property type="evidence" value="ECO:0007669"/>
    <property type="project" value="UniProtKB-SubCell"/>
</dbReference>